<name>S2E9Y3_INDAL</name>
<sequence>MAQLFIKFLDKEEEKEVVHLVEPNADLLSEFKFELAQAIENQEPVFWLNQQLEALEEKDIQTPKPSEIMHLQTALNRLDQDKYNFKIYLSGFENSFDFSAYLIGSQPEIFLSEFSNEYHQRNSLAIDGGRYLFVDNTNNLTFSDDLPVMKNVIQGNFGVEVDVENSKDQRKIQAAFQAVQKVFGLNFEFSGDEKVDILVTENNISENEEILTLSFSNDRSIEQFPNVYGLKPFKSRSHSTLDDLPTEILKSILDFYGIKGESIRLAETQVREKFILKSGQEKYKKPIKPNAEEILWIVFLLVLMGERFIANRSGL</sequence>
<protein>
    <submittedName>
        <fullName evidence="1">Uncharacterized protein</fullName>
    </submittedName>
</protein>
<dbReference type="Proteomes" id="UP000006073">
    <property type="component" value="Unassembled WGS sequence"/>
</dbReference>
<dbReference type="AlphaFoldDB" id="S2E9Y3"/>
<evidence type="ECO:0000313" key="1">
    <source>
        <dbReference type="EMBL" id="EOZ99113.1"/>
    </source>
</evidence>
<reference evidence="1 2" key="1">
    <citation type="journal article" date="2013" name="Genome Announc.">
        <title>Draft Genome Sequence of Indibacter alkaliphilus Strain LW1T, Isolated from Lonar Lake, a Haloalkaline Lake in the Buldana District of Maharashtra, India.</title>
        <authorList>
            <person name="Singh A."/>
            <person name="Kumar Jangir P."/>
            <person name="Sharma R."/>
            <person name="Singh A."/>
            <person name="Kumar Pinnaka A."/>
            <person name="Shivaji S."/>
        </authorList>
    </citation>
    <scope>NUCLEOTIDE SEQUENCE [LARGE SCALE GENOMIC DNA]</scope>
    <source>
        <strain evidence="2">CCUG 57479 / KCTC 22604 / LW1</strain>
    </source>
</reference>
<comment type="caution">
    <text evidence="1">The sequence shown here is derived from an EMBL/GenBank/DDBJ whole genome shotgun (WGS) entry which is preliminary data.</text>
</comment>
<accession>S2E9Y3</accession>
<dbReference type="EMBL" id="ALWO02000016">
    <property type="protein sequence ID" value="EOZ99113.1"/>
    <property type="molecule type" value="Genomic_DNA"/>
</dbReference>
<dbReference type="STRING" id="1189612.A33Q_0821"/>
<evidence type="ECO:0000313" key="2">
    <source>
        <dbReference type="Proteomes" id="UP000006073"/>
    </source>
</evidence>
<organism evidence="1 2">
    <name type="scientific">Indibacter alkaliphilus (strain CCUG 57479 / KCTC 22604 / LW1)</name>
    <dbReference type="NCBI Taxonomy" id="1189612"/>
    <lineage>
        <taxon>Bacteria</taxon>
        <taxon>Pseudomonadati</taxon>
        <taxon>Bacteroidota</taxon>
        <taxon>Cytophagia</taxon>
        <taxon>Cytophagales</taxon>
        <taxon>Cyclobacteriaceae</taxon>
    </lineage>
</organism>
<proteinExistence type="predicted"/>
<keyword evidence="2" id="KW-1185">Reference proteome</keyword>
<gene>
    <name evidence="1" type="ORF">A33Q_0821</name>
</gene>